<sequence>MAIFRKVLTSTDVERRLSFPEHSLADLPPFEGSPAIDFPVMDDEDGSVWTFCCTFRAGVFPRPVIVKGWSQFVRSKELKSGDMVVLYKEEDSGARKLWRGLCPCTIALQAFSSNGRKGNASVKFNLLADEVIV</sequence>
<dbReference type="Gene3D" id="2.40.330.10">
    <property type="entry name" value="DNA-binding pseudobarrel domain"/>
    <property type="match status" value="1"/>
</dbReference>
<dbReference type="Gramene" id="EOX98118">
    <property type="protein sequence ID" value="EOX98118"/>
    <property type="gene ID" value="TCM_006952"/>
</dbReference>
<dbReference type="InParanoid" id="A0A061E774"/>
<evidence type="ECO:0000256" key="2">
    <source>
        <dbReference type="ARBA" id="ARBA00023015"/>
    </source>
</evidence>
<dbReference type="EMBL" id="CM001880">
    <property type="protein sequence ID" value="EOX98118.1"/>
    <property type="molecule type" value="Genomic_DNA"/>
</dbReference>
<evidence type="ECO:0000256" key="3">
    <source>
        <dbReference type="ARBA" id="ARBA00023125"/>
    </source>
</evidence>
<name>A0A061E774_THECC</name>
<proteinExistence type="predicted"/>
<evidence type="ECO:0000313" key="8">
    <source>
        <dbReference type="Proteomes" id="UP000026915"/>
    </source>
</evidence>
<dbReference type="PANTHER" id="PTHR31140:SF145">
    <property type="entry name" value="TF-B3 DOMAIN-CONTAINING PROTEIN"/>
    <property type="match status" value="1"/>
</dbReference>
<dbReference type="InterPro" id="IPR003340">
    <property type="entry name" value="B3_DNA-bd"/>
</dbReference>
<dbReference type="CDD" id="cd10017">
    <property type="entry name" value="B3_DNA"/>
    <property type="match status" value="1"/>
</dbReference>
<dbReference type="OMA" id="CPCTIAL"/>
<evidence type="ECO:0000256" key="5">
    <source>
        <dbReference type="ARBA" id="ARBA00023242"/>
    </source>
</evidence>
<reference evidence="7 8" key="1">
    <citation type="journal article" date="2013" name="Genome Biol.">
        <title>The genome sequence of the most widely cultivated cacao type and its use to identify candidate genes regulating pod color.</title>
        <authorList>
            <person name="Motamayor J.C."/>
            <person name="Mockaitis K."/>
            <person name="Schmutz J."/>
            <person name="Haiminen N."/>
            <person name="Iii D.L."/>
            <person name="Cornejo O."/>
            <person name="Findley S.D."/>
            <person name="Zheng P."/>
            <person name="Utro F."/>
            <person name="Royaert S."/>
            <person name="Saski C."/>
            <person name="Jenkins J."/>
            <person name="Podicheti R."/>
            <person name="Zhao M."/>
            <person name="Scheffler B.E."/>
            <person name="Stack J.C."/>
            <person name="Feltus F.A."/>
            <person name="Mustiga G.M."/>
            <person name="Amores F."/>
            <person name="Phillips W."/>
            <person name="Marelli J.P."/>
            <person name="May G.D."/>
            <person name="Shapiro H."/>
            <person name="Ma J."/>
            <person name="Bustamante C.D."/>
            <person name="Schnell R.J."/>
            <person name="Main D."/>
            <person name="Gilbert D."/>
            <person name="Parida L."/>
            <person name="Kuhn D.N."/>
        </authorList>
    </citation>
    <scope>NUCLEOTIDE SEQUENCE [LARGE SCALE GENOMIC DNA]</scope>
    <source>
        <strain evidence="8">cv. Matina 1-6</strain>
    </source>
</reference>
<comment type="subcellular location">
    <subcellularLocation>
        <location evidence="1">Nucleus</location>
    </subcellularLocation>
</comment>
<evidence type="ECO:0000259" key="6">
    <source>
        <dbReference type="SMART" id="SM01019"/>
    </source>
</evidence>
<dbReference type="InterPro" id="IPR015300">
    <property type="entry name" value="DNA-bd_pseudobarrel_sf"/>
</dbReference>
<feature type="domain" description="TF-B3" evidence="6">
    <location>
        <begin position="4"/>
        <end position="105"/>
    </location>
</feature>
<dbReference type="AlphaFoldDB" id="A0A061E774"/>
<keyword evidence="2" id="KW-0805">Transcription regulation</keyword>
<dbReference type="SMART" id="SM01019">
    <property type="entry name" value="B3"/>
    <property type="match status" value="1"/>
</dbReference>
<dbReference type="PANTHER" id="PTHR31140">
    <property type="entry name" value="B3 DOMAIN-CONTAINING TRANSCRIPTION FACTOR ABI3"/>
    <property type="match status" value="1"/>
</dbReference>
<accession>A0A061E774</accession>
<dbReference type="GO" id="GO:0003677">
    <property type="term" value="F:DNA binding"/>
    <property type="evidence" value="ECO:0007669"/>
    <property type="project" value="UniProtKB-KW"/>
</dbReference>
<gene>
    <name evidence="7" type="ORF">TCM_006952</name>
</gene>
<keyword evidence="8" id="KW-1185">Reference proteome</keyword>
<dbReference type="GO" id="GO:0003700">
    <property type="term" value="F:DNA-binding transcription factor activity"/>
    <property type="evidence" value="ECO:0007669"/>
    <property type="project" value="InterPro"/>
</dbReference>
<keyword evidence="4" id="KW-0804">Transcription</keyword>
<dbReference type="InterPro" id="IPR044800">
    <property type="entry name" value="LEC2-like"/>
</dbReference>
<protein>
    <recommendedName>
        <fullName evidence="6">TF-B3 domain-containing protein</fullName>
    </recommendedName>
</protein>
<dbReference type="SUPFAM" id="SSF101936">
    <property type="entry name" value="DNA-binding pseudobarrel domain"/>
    <property type="match status" value="1"/>
</dbReference>
<evidence type="ECO:0000256" key="1">
    <source>
        <dbReference type="ARBA" id="ARBA00004123"/>
    </source>
</evidence>
<organism evidence="7 8">
    <name type="scientific">Theobroma cacao</name>
    <name type="common">Cacao</name>
    <name type="synonym">Cocoa</name>
    <dbReference type="NCBI Taxonomy" id="3641"/>
    <lineage>
        <taxon>Eukaryota</taxon>
        <taxon>Viridiplantae</taxon>
        <taxon>Streptophyta</taxon>
        <taxon>Embryophyta</taxon>
        <taxon>Tracheophyta</taxon>
        <taxon>Spermatophyta</taxon>
        <taxon>Magnoliopsida</taxon>
        <taxon>eudicotyledons</taxon>
        <taxon>Gunneridae</taxon>
        <taxon>Pentapetalae</taxon>
        <taxon>rosids</taxon>
        <taxon>malvids</taxon>
        <taxon>Malvales</taxon>
        <taxon>Malvaceae</taxon>
        <taxon>Byttnerioideae</taxon>
        <taxon>Theobroma</taxon>
    </lineage>
</organism>
<evidence type="ECO:0000256" key="4">
    <source>
        <dbReference type="ARBA" id="ARBA00023163"/>
    </source>
</evidence>
<dbReference type="GO" id="GO:0005634">
    <property type="term" value="C:nucleus"/>
    <property type="evidence" value="ECO:0007669"/>
    <property type="project" value="UniProtKB-SubCell"/>
</dbReference>
<keyword evidence="5" id="KW-0539">Nucleus</keyword>
<keyword evidence="3" id="KW-0238">DNA-binding</keyword>
<dbReference type="HOGENOM" id="CLU_1910431_0_0_1"/>
<evidence type="ECO:0000313" key="7">
    <source>
        <dbReference type="EMBL" id="EOX98118.1"/>
    </source>
</evidence>
<dbReference type="Proteomes" id="UP000026915">
    <property type="component" value="Chromosome 2"/>
</dbReference>
<dbReference type="Pfam" id="PF02362">
    <property type="entry name" value="B3"/>
    <property type="match status" value="1"/>
</dbReference>